<dbReference type="AlphaFoldDB" id="A1ZTA3"/>
<evidence type="ECO:0000313" key="3">
    <source>
        <dbReference type="EMBL" id="EAY26325.1"/>
    </source>
</evidence>
<dbReference type="PANTHER" id="PTHR42954">
    <property type="entry name" value="FE(2+) TRANSPORT PROTEIN A"/>
    <property type="match status" value="1"/>
</dbReference>
<dbReference type="Proteomes" id="UP000004095">
    <property type="component" value="Unassembled WGS sequence"/>
</dbReference>
<dbReference type="OrthoDB" id="9811076at2"/>
<organism evidence="3 4">
    <name type="scientific">Microscilla marina ATCC 23134</name>
    <dbReference type="NCBI Taxonomy" id="313606"/>
    <lineage>
        <taxon>Bacteria</taxon>
        <taxon>Pseudomonadati</taxon>
        <taxon>Bacteroidota</taxon>
        <taxon>Cytophagia</taxon>
        <taxon>Cytophagales</taxon>
        <taxon>Microscillaceae</taxon>
        <taxon>Microscilla</taxon>
    </lineage>
</organism>
<dbReference type="PANTHER" id="PTHR42954:SF2">
    <property type="entry name" value="FE(2+) TRANSPORT PROTEIN A"/>
    <property type="match status" value="1"/>
</dbReference>
<dbReference type="EMBL" id="AAWS01000035">
    <property type="protein sequence ID" value="EAY26325.1"/>
    <property type="molecule type" value="Genomic_DNA"/>
</dbReference>
<keyword evidence="4" id="KW-1185">Reference proteome</keyword>
<dbReference type="InterPro" id="IPR007167">
    <property type="entry name" value="Fe-transptr_FeoA-like"/>
</dbReference>
<dbReference type="InterPro" id="IPR052713">
    <property type="entry name" value="FeoA"/>
</dbReference>
<dbReference type="Gene3D" id="2.30.30.90">
    <property type="match status" value="1"/>
</dbReference>
<dbReference type="SMART" id="SM00899">
    <property type="entry name" value="FeoA"/>
    <property type="match status" value="1"/>
</dbReference>
<dbReference type="eggNOG" id="COG1918">
    <property type="taxonomic scope" value="Bacteria"/>
</dbReference>
<evidence type="ECO:0000259" key="2">
    <source>
        <dbReference type="SMART" id="SM00899"/>
    </source>
</evidence>
<sequence>MQETLDQLSLNKWAEVVTVVPDKLTPILTDMGLYPGKKVKILFKAPLGDPIAIDVEGYTLSLRLKEAALVQVKPC</sequence>
<dbReference type="InterPro" id="IPR008988">
    <property type="entry name" value="Transcriptional_repressor_C"/>
</dbReference>
<dbReference type="SUPFAM" id="SSF50037">
    <property type="entry name" value="C-terminal domain of transcriptional repressors"/>
    <property type="match status" value="1"/>
</dbReference>
<reference evidence="3 4" key="1">
    <citation type="submission" date="2007-01" db="EMBL/GenBank/DDBJ databases">
        <authorList>
            <person name="Haygood M."/>
            <person name="Podell S."/>
            <person name="Anderson C."/>
            <person name="Hopkinson B."/>
            <person name="Roe K."/>
            <person name="Barbeau K."/>
            <person name="Gaasterland T."/>
            <person name="Ferriera S."/>
            <person name="Johnson J."/>
            <person name="Kravitz S."/>
            <person name="Beeson K."/>
            <person name="Sutton G."/>
            <person name="Rogers Y.-H."/>
            <person name="Friedman R."/>
            <person name="Frazier M."/>
            <person name="Venter J.C."/>
        </authorList>
    </citation>
    <scope>NUCLEOTIDE SEQUENCE [LARGE SCALE GENOMIC DNA]</scope>
    <source>
        <strain evidence="3 4">ATCC 23134</strain>
    </source>
</reference>
<evidence type="ECO:0000313" key="4">
    <source>
        <dbReference type="Proteomes" id="UP000004095"/>
    </source>
</evidence>
<dbReference type="GO" id="GO:0046914">
    <property type="term" value="F:transition metal ion binding"/>
    <property type="evidence" value="ECO:0007669"/>
    <property type="project" value="InterPro"/>
</dbReference>
<dbReference type="RefSeq" id="WP_002701085.1">
    <property type="nucleotide sequence ID" value="NZ_AAWS01000035.1"/>
</dbReference>
<dbReference type="Pfam" id="PF04023">
    <property type="entry name" value="FeoA"/>
    <property type="match status" value="1"/>
</dbReference>
<name>A1ZTA3_MICM2</name>
<accession>A1ZTA3</accession>
<dbReference type="InterPro" id="IPR038157">
    <property type="entry name" value="FeoA_core_dom"/>
</dbReference>
<protein>
    <submittedName>
        <fullName evidence="3">Conserved domain protein</fullName>
    </submittedName>
</protein>
<gene>
    <name evidence="3" type="ORF">M23134_04603</name>
</gene>
<evidence type="ECO:0000256" key="1">
    <source>
        <dbReference type="ARBA" id="ARBA00023004"/>
    </source>
</evidence>
<proteinExistence type="predicted"/>
<comment type="caution">
    <text evidence="3">The sequence shown here is derived from an EMBL/GenBank/DDBJ whole genome shotgun (WGS) entry which is preliminary data.</text>
</comment>
<feature type="domain" description="Ferrous iron transporter FeoA-like" evidence="2">
    <location>
        <begin position="3"/>
        <end position="74"/>
    </location>
</feature>
<keyword evidence="1" id="KW-0408">Iron</keyword>